<evidence type="ECO:0000313" key="6">
    <source>
        <dbReference type="Proteomes" id="UP001321749"/>
    </source>
</evidence>
<dbReference type="GO" id="GO:0050664">
    <property type="term" value="F:oxidoreductase activity, acting on NAD(P)H, oxygen as acceptor"/>
    <property type="evidence" value="ECO:0007669"/>
    <property type="project" value="TreeGrafter"/>
</dbReference>
<feature type="compositionally biased region" description="Polar residues" evidence="4">
    <location>
        <begin position="47"/>
        <end position="57"/>
    </location>
</feature>
<accession>A0AAV9HHZ8</accession>
<gene>
    <name evidence="5" type="ORF">QBC42DRAFT_299729</name>
</gene>
<comment type="caution">
    <text evidence="5">The sequence shown here is derived from an EMBL/GenBank/DDBJ whole genome shotgun (WGS) entry which is preliminary data.</text>
</comment>
<dbReference type="GO" id="GO:0050085">
    <property type="term" value="F:mannitol 2-dehydrogenase (NADP+) activity"/>
    <property type="evidence" value="ECO:0007669"/>
    <property type="project" value="UniProtKB-ARBA"/>
</dbReference>
<dbReference type="Pfam" id="PF13561">
    <property type="entry name" value="adh_short_C2"/>
    <property type="match status" value="1"/>
</dbReference>
<evidence type="ECO:0000256" key="3">
    <source>
        <dbReference type="ARBA" id="ARBA00023002"/>
    </source>
</evidence>
<reference evidence="5" key="1">
    <citation type="journal article" date="2023" name="Mol. Phylogenet. Evol.">
        <title>Genome-scale phylogeny and comparative genomics of the fungal order Sordariales.</title>
        <authorList>
            <person name="Hensen N."/>
            <person name="Bonometti L."/>
            <person name="Westerberg I."/>
            <person name="Brannstrom I.O."/>
            <person name="Guillou S."/>
            <person name="Cros-Aarteil S."/>
            <person name="Calhoun S."/>
            <person name="Haridas S."/>
            <person name="Kuo A."/>
            <person name="Mondo S."/>
            <person name="Pangilinan J."/>
            <person name="Riley R."/>
            <person name="LaButti K."/>
            <person name="Andreopoulos B."/>
            <person name="Lipzen A."/>
            <person name="Chen C."/>
            <person name="Yan M."/>
            <person name="Daum C."/>
            <person name="Ng V."/>
            <person name="Clum A."/>
            <person name="Steindorff A."/>
            <person name="Ohm R.A."/>
            <person name="Martin F."/>
            <person name="Silar P."/>
            <person name="Natvig D.O."/>
            <person name="Lalanne C."/>
            <person name="Gautier V."/>
            <person name="Ament-Velasquez S.L."/>
            <person name="Kruys A."/>
            <person name="Hutchinson M.I."/>
            <person name="Powell A.J."/>
            <person name="Barry K."/>
            <person name="Miller A.N."/>
            <person name="Grigoriev I.V."/>
            <person name="Debuchy R."/>
            <person name="Gladieux P."/>
            <person name="Hiltunen Thoren M."/>
            <person name="Johannesson H."/>
        </authorList>
    </citation>
    <scope>NUCLEOTIDE SEQUENCE</scope>
    <source>
        <strain evidence="5">PSN324</strain>
    </source>
</reference>
<dbReference type="EMBL" id="MU865047">
    <property type="protein sequence ID" value="KAK4459067.1"/>
    <property type="molecule type" value="Genomic_DNA"/>
</dbReference>
<dbReference type="InterPro" id="IPR002347">
    <property type="entry name" value="SDR_fam"/>
</dbReference>
<name>A0AAV9HHZ8_9PEZI</name>
<protein>
    <recommendedName>
        <fullName evidence="7">D-arabinitol 2-dehydrogenase</fullName>
    </recommendedName>
</protein>
<reference evidence="5" key="2">
    <citation type="submission" date="2023-06" db="EMBL/GenBank/DDBJ databases">
        <authorList>
            <consortium name="Lawrence Berkeley National Laboratory"/>
            <person name="Mondo S.J."/>
            <person name="Hensen N."/>
            <person name="Bonometti L."/>
            <person name="Westerberg I."/>
            <person name="Brannstrom I.O."/>
            <person name="Guillou S."/>
            <person name="Cros-Aarteil S."/>
            <person name="Calhoun S."/>
            <person name="Haridas S."/>
            <person name="Kuo A."/>
            <person name="Pangilinan J."/>
            <person name="Riley R."/>
            <person name="Labutti K."/>
            <person name="Andreopoulos B."/>
            <person name="Lipzen A."/>
            <person name="Chen C."/>
            <person name="Yanf M."/>
            <person name="Daum C."/>
            <person name="Ng V."/>
            <person name="Clum A."/>
            <person name="Steindorff A."/>
            <person name="Ohm R."/>
            <person name="Martin F."/>
            <person name="Silar P."/>
            <person name="Natvig D."/>
            <person name="Lalanne C."/>
            <person name="Gautier V."/>
            <person name="Ament-Velasquez S.L."/>
            <person name="Kruys A."/>
            <person name="Hutchinson M.I."/>
            <person name="Powell A.J."/>
            <person name="Barry K."/>
            <person name="Miller A.N."/>
            <person name="Grigoriev I.V."/>
            <person name="Debuchy R."/>
            <person name="Gladieux P."/>
            <person name="Thoren M.H."/>
            <person name="Johannesson H."/>
        </authorList>
    </citation>
    <scope>NUCLEOTIDE SEQUENCE</scope>
    <source>
        <strain evidence="5">PSN324</strain>
    </source>
</reference>
<proteinExistence type="inferred from homology"/>
<dbReference type="PRINTS" id="PR00081">
    <property type="entry name" value="GDHRDH"/>
</dbReference>
<dbReference type="GO" id="GO:0019594">
    <property type="term" value="P:mannitol metabolic process"/>
    <property type="evidence" value="ECO:0007669"/>
    <property type="project" value="UniProtKB-ARBA"/>
</dbReference>
<dbReference type="PROSITE" id="PS00061">
    <property type="entry name" value="ADH_SHORT"/>
    <property type="match status" value="1"/>
</dbReference>
<keyword evidence="6" id="KW-1185">Reference proteome</keyword>
<dbReference type="SUPFAM" id="SSF51735">
    <property type="entry name" value="NAD(P)-binding Rossmann-fold domains"/>
    <property type="match status" value="1"/>
</dbReference>
<keyword evidence="2" id="KW-0521">NADP</keyword>
<dbReference type="PANTHER" id="PTHR43008:SF14">
    <property type="entry name" value="DEHYDROGENASE ARBD, PUTATIVE-RELATED"/>
    <property type="match status" value="1"/>
</dbReference>
<evidence type="ECO:0000256" key="4">
    <source>
        <dbReference type="SAM" id="MobiDB-lite"/>
    </source>
</evidence>
<feature type="region of interest" description="Disordered" evidence="4">
    <location>
        <begin position="47"/>
        <end position="86"/>
    </location>
</feature>
<dbReference type="PANTHER" id="PTHR43008">
    <property type="entry name" value="BENZIL REDUCTASE"/>
    <property type="match status" value="1"/>
</dbReference>
<dbReference type="AlphaFoldDB" id="A0AAV9HHZ8"/>
<dbReference type="Proteomes" id="UP001321749">
    <property type="component" value="Unassembled WGS sequence"/>
</dbReference>
<sequence>MSLPTRALRLSGSAVLSRTRTAAAAARSAPSVVPFLNQNKNFHSSPYFLTSKANQPSPGEFSRTDPKIKTTYPGDDSSELPSSTLSPTLPSFSLQGKVVVITGGARGLGLVMGQGIVHSGADLAIVDLNQEEASVQAKELVESFKKMHPNARPPKITTHQCDVSSETSVSSCVADILASHNNKIDGLVTSAGFVENMDAVNYPIDRVRKLWGVNVDGTYLFATEIARHLMERKAKGSMVFIGSMSGAIVNVPQPQAPYNASKAAVRHLAASFSVEWAKAGIRVNCISPGYMLTALTKKILDDKPDLKKQWTSLIPQGKMGSPEDLMGPVTFLLSDASSYVTGAELRVDGGYTVA</sequence>
<evidence type="ECO:0008006" key="7">
    <source>
        <dbReference type="Google" id="ProtNLM"/>
    </source>
</evidence>
<dbReference type="InterPro" id="IPR036291">
    <property type="entry name" value="NAD(P)-bd_dom_sf"/>
</dbReference>
<dbReference type="Gene3D" id="3.40.50.720">
    <property type="entry name" value="NAD(P)-binding Rossmann-like Domain"/>
    <property type="match status" value="1"/>
</dbReference>
<comment type="similarity">
    <text evidence="1">Belongs to the short-chain dehydrogenases/reductases (SDR) family.</text>
</comment>
<organism evidence="5 6">
    <name type="scientific">Cladorrhinum samala</name>
    <dbReference type="NCBI Taxonomy" id="585594"/>
    <lineage>
        <taxon>Eukaryota</taxon>
        <taxon>Fungi</taxon>
        <taxon>Dikarya</taxon>
        <taxon>Ascomycota</taxon>
        <taxon>Pezizomycotina</taxon>
        <taxon>Sordariomycetes</taxon>
        <taxon>Sordariomycetidae</taxon>
        <taxon>Sordariales</taxon>
        <taxon>Podosporaceae</taxon>
        <taxon>Cladorrhinum</taxon>
    </lineage>
</organism>
<evidence type="ECO:0000313" key="5">
    <source>
        <dbReference type="EMBL" id="KAK4459067.1"/>
    </source>
</evidence>
<dbReference type="InterPro" id="IPR020904">
    <property type="entry name" value="Sc_DH/Rdtase_CS"/>
</dbReference>
<evidence type="ECO:0000256" key="2">
    <source>
        <dbReference type="ARBA" id="ARBA00022857"/>
    </source>
</evidence>
<evidence type="ECO:0000256" key="1">
    <source>
        <dbReference type="ARBA" id="ARBA00006484"/>
    </source>
</evidence>
<dbReference type="FunFam" id="3.40.50.720:FF:000090">
    <property type="entry name" value="NADP-dependent mannitol dehydrogenase"/>
    <property type="match status" value="1"/>
</dbReference>
<keyword evidence="3" id="KW-0560">Oxidoreductase</keyword>